<gene>
    <name evidence="2" type="ORF">ACFPZF_32775</name>
</gene>
<proteinExistence type="predicted"/>
<accession>A0ABW0VMJ3</accession>
<evidence type="ECO:0000256" key="1">
    <source>
        <dbReference type="SAM" id="MobiDB-lite"/>
    </source>
</evidence>
<dbReference type="Proteomes" id="UP001596066">
    <property type="component" value="Unassembled WGS sequence"/>
</dbReference>
<name>A0ABW0VMJ3_9ACTN</name>
<dbReference type="RefSeq" id="WP_346143942.1">
    <property type="nucleotide sequence ID" value="NZ_BAAAUA010000015.1"/>
</dbReference>
<dbReference type="EMBL" id="JBHSOC010000090">
    <property type="protein sequence ID" value="MFC5646112.1"/>
    <property type="molecule type" value="Genomic_DNA"/>
</dbReference>
<feature type="region of interest" description="Disordered" evidence="1">
    <location>
        <begin position="73"/>
        <end position="104"/>
    </location>
</feature>
<protein>
    <submittedName>
        <fullName evidence="2">Uncharacterized protein</fullName>
    </submittedName>
</protein>
<organism evidence="2 3">
    <name type="scientific">Kitasatospora cinereorecta</name>
    <dbReference type="NCBI Taxonomy" id="285560"/>
    <lineage>
        <taxon>Bacteria</taxon>
        <taxon>Bacillati</taxon>
        <taxon>Actinomycetota</taxon>
        <taxon>Actinomycetes</taxon>
        <taxon>Kitasatosporales</taxon>
        <taxon>Streptomycetaceae</taxon>
        <taxon>Kitasatospora</taxon>
    </lineage>
</organism>
<feature type="compositionally biased region" description="Basic and acidic residues" evidence="1">
    <location>
        <begin position="73"/>
        <end position="83"/>
    </location>
</feature>
<evidence type="ECO:0000313" key="2">
    <source>
        <dbReference type="EMBL" id="MFC5646112.1"/>
    </source>
</evidence>
<keyword evidence="3" id="KW-1185">Reference proteome</keyword>
<comment type="caution">
    <text evidence="2">The sequence shown here is derived from an EMBL/GenBank/DDBJ whole genome shotgun (WGS) entry which is preliminary data.</text>
</comment>
<reference evidence="3" key="1">
    <citation type="journal article" date="2019" name="Int. J. Syst. Evol. Microbiol.">
        <title>The Global Catalogue of Microorganisms (GCM) 10K type strain sequencing project: providing services to taxonomists for standard genome sequencing and annotation.</title>
        <authorList>
            <consortium name="The Broad Institute Genomics Platform"/>
            <consortium name="The Broad Institute Genome Sequencing Center for Infectious Disease"/>
            <person name="Wu L."/>
            <person name="Ma J."/>
        </authorList>
    </citation>
    <scope>NUCLEOTIDE SEQUENCE [LARGE SCALE GENOMIC DNA]</scope>
    <source>
        <strain evidence="3">CGMCC 4.1622</strain>
    </source>
</reference>
<sequence>MRLVFVCQGCGCHYFPPVGLVWPDGARASAVWCAGCRAEVVERGIEEPAELAAVAMMLAVRAYQAALAARLQRERAERPDRRPSRPARTARGQLRPGGARTRLG</sequence>
<evidence type="ECO:0000313" key="3">
    <source>
        <dbReference type="Proteomes" id="UP001596066"/>
    </source>
</evidence>